<proteinExistence type="predicted"/>
<evidence type="ECO:0000313" key="5">
    <source>
        <dbReference type="EMBL" id="NQX48601.1"/>
    </source>
</evidence>
<dbReference type="Pfam" id="PF01638">
    <property type="entry name" value="HxlR"/>
    <property type="match status" value="1"/>
</dbReference>
<keyword evidence="3" id="KW-0804">Transcription</keyword>
<dbReference type="EMBL" id="JABMKX010000016">
    <property type="protein sequence ID" value="NQX48601.1"/>
    <property type="molecule type" value="Genomic_DNA"/>
</dbReference>
<organism evidence="5 6">
    <name type="scientific">Paenibacillus tritici</name>
    <dbReference type="NCBI Taxonomy" id="1873425"/>
    <lineage>
        <taxon>Bacteria</taxon>
        <taxon>Bacillati</taxon>
        <taxon>Bacillota</taxon>
        <taxon>Bacilli</taxon>
        <taxon>Bacillales</taxon>
        <taxon>Paenibacillaceae</taxon>
        <taxon>Paenibacillus</taxon>
    </lineage>
</organism>
<comment type="caution">
    <text evidence="5">The sequence shown here is derived from an EMBL/GenBank/DDBJ whole genome shotgun (WGS) entry which is preliminary data.</text>
</comment>
<name>A0ABX2DXQ5_9BACL</name>
<dbReference type="PANTHER" id="PTHR33204:SF29">
    <property type="entry name" value="TRANSCRIPTIONAL REGULATOR"/>
    <property type="match status" value="1"/>
</dbReference>
<dbReference type="PROSITE" id="PS51118">
    <property type="entry name" value="HTH_HXLR"/>
    <property type="match status" value="1"/>
</dbReference>
<dbReference type="PANTHER" id="PTHR33204">
    <property type="entry name" value="TRANSCRIPTIONAL REGULATOR, MARR FAMILY"/>
    <property type="match status" value="1"/>
</dbReference>
<feature type="domain" description="HTH hxlR-type" evidence="4">
    <location>
        <begin position="12"/>
        <end position="110"/>
    </location>
</feature>
<accession>A0ABX2DXQ5</accession>
<reference evidence="5 6" key="1">
    <citation type="submission" date="2020-05" db="EMBL/GenBank/DDBJ databases">
        <title>Paenibacillus glebae, sp. nov., Paenibacillus humi sp. nov., Paenibacillus pedi sp. nov., Paenibacillus terrestris sp. nov. and Paenibacillus terricola sp. nov., isolated from a forest top soil sample.</title>
        <authorList>
            <person name="Qi S."/>
            <person name="Carlier A."/>
            <person name="Cnockaert M."/>
            <person name="Vandamme P."/>
        </authorList>
    </citation>
    <scope>NUCLEOTIDE SEQUENCE [LARGE SCALE GENOMIC DNA]</scope>
    <source>
        <strain evidence="5 6">LMG 29502</strain>
    </source>
</reference>
<dbReference type="Gene3D" id="1.10.10.10">
    <property type="entry name" value="Winged helix-like DNA-binding domain superfamily/Winged helix DNA-binding domain"/>
    <property type="match status" value="1"/>
</dbReference>
<dbReference type="SUPFAM" id="SSF46785">
    <property type="entry name" value="Winged helix' DNA-binding domain"/>
    <property type="match status" value="1"/>
</dbReference>
<dbReference type="InterPro" id="IPR002577">
    <property type="entry name" value="HTH_HxlR"/>
</dbReference>
<dbReference type="RefSeq" id="WP_173138901.1">
    <property type="nucleotide sequence ID" value="NZ_CP073365.1"/>
</dbReference>
<gene>
    <name evidence="5" type="ORF">HQN87_25035</name>
</gene>
<keyword evidence="1" id="KW-0805">Transcription regulation</keyword>
<dbReference type="InterPro" id="IPR036388">
    <property type="entry name" value="WH-like_DNA-bd_sf"/>
</dbReference>
<evidence type="ECO:0000256" key="1">
    <source>
        <dbReference type="ARBA" id="ARBA00023015"/>
    </source>
</evidence>
<keyword evidence="6" id="KW-1185">Reference proteome</keyword>
<dbReference type="Proteomes" id="UP000711047">
    <property type="component" value="Unassembled WGS sequence"/>
</dbReference>
<evidence type="ECO:0000259" key="4">
    <source>
        <dbReference type="PROSITE" id="PS51118"/>
    </source>
</evidence>
<evidence type="ECO:0000313" key="6">
    <source>
        <dbReference type="Proteomes" id="UP000711047"/>
    </source>
</evidence>
<dbReference type="InterPro" id="IPR036390">
    <property type="entry name" value="WH_DNA-bd_sf"/>
</dbReference>
<protein>
    <submittedName>
        <fullName evidence="5">Helix-turn-helix transcriptional regulator</fullName>
    </submittedName>
</protein>
<sequence length="128" mass="14710">MKRADPVKIYNTSVEATLEVIGGKWKPAILFHLTFGKKRNNEFKTLIPKITQKVLTEQLRELEVAGIVLRTSYNQVPPKVEYELTEYGSSLKEILHLMCRWGETYIERTYGENAVVLDNPPSESEPEN</sequence>
<evidence type="ECO:0000256" key="2">
    <source>
        <dbReference type="ARBA" id="ARBA00023125"/>
    </source>
</evidence>
<evidence type="ECO:0000256" key="3">
    <source>
        <dbReference type="ARBA" id="ARBA00023163"/>
    </source>
</evidence>
<keyword evidence="2" id="KW-0238">DNA-binding</keyword>